<organism evidence="3 4">
    <name type="scientific">Emericellopsis cladophorae</name>
    <dbReference type="NCBI Taxonomy" id="2686198"/>
    <lineage>
        <taxon>Eukaryota</taxon>
        <taxon>Fungi</taxon>
        <taxon>Dikarya</taxon>
        <taxon>Ascomycota</taxon>
        <taxon>Pezizomycotina</taxon>
        <taxon>Sordariomycetes</taxon>
        <taxon>Hypocreomycetidae</taxon>
        <taxon>Hypocreales</taxon>
        <taxon>Bionectriaceae</taxon>
        <taxon>Emericellopsis</taxon>
    </lineage>
</organism>
<dbReference type="Gene3D" id="3.40.50.12780">
    <property type="entry name" value="N-terminal domain of ligase-like"/>
    <property type="match status" value="1"/>
</dbReference>
<dbReference type="PANTHER" id="PTHR24096:SF422">
    <property type="entry name" value="BCDNA.GH02901"/>
    <property type="match status" value="1"/>
</dbReference>
<reference evidence="3" key="1">
    <citation type="journal article" date="2021" name="J Fungi (Basel)">
        <title>Genomic and Metabolomic Analyses of the Marine Fungus Emericellopsis cladophorae: Insights into Saltwater Adaptability Mechanisms and Its Biosynthetic Potential.</title>
        <authorList>
            <person name="Goncalves M.F.M."/>
            <person name="Hilario S."/>
            <person name="Van de Peer Y."/>
            <person name="Esteves A.C."/>
            <person name="Alves A."/>
        </authorList>
    </citation>
    <scope>NUCLEOTIDE SEQUENCE</scope>
    <source>
        <strain evidence="3">MUM 19.33</strain>
    </source>
</reference>
<dbReference type="PANTHER" id="PTHR24096">
    <property type="entry name" value="LONG-CHAIN-FATTY-ACID--COA LIGASE"/>
    <property type="match status" value="1"/>
</dbReference>
<dbReference type="Pfam" id="PF13193">
    <property type="entry name" value="AMP-binding_C"/>
    <property type="match status" value="1"/>
</dbReference>
<evidence type="ECO:0000313" key="3">
    <source>
        <dbReference type="EMBL" id="KAI6782248.1"/>
    </source>
</evidence>
<evidence type="ECO:0000313" key="4">
    <source>
        <dbReference type="Proteomes" id="UP001055219"/>
    </source>
</evidence>
<dbReference type="Pfam" id="PF00501">
    <property type="entry name" value="AMP-binding"/>
    <property type="match status" value="1"/>
</dbReference>
<dbReference type="RefSeq" id="XP_051363104.1">
    <property type="nucleotide sequence ID" value="XM_051505361.1"/>
</dbReference>
<evidence type="ECO:0000259" key="1">
    <source>
        <dbReference type="Pfam" id="PF00501"/>
    </source>
</evidence>
<dbReference type="GeneID" id="75834805"/>
<keyword evidence="4" id="KW-1185">Reference proteome</keyword>
<sequence length="589" mass="63685">MILGPPATVAQLPFTPPDSVPIHDFLLGQVSEQYGRHPLDDSLPPFICGITGTSYSVAQVEQRVEALARTLAADLQWGGSLDNVDEMDRVTAFFALNSIDTLTASWAVHRLSGVACPISPTYSTQQVADQLRNTKAKFLFTSAPLIESALAAASLVGLPLSHVYVLRVPAKATKGVEIPPELKTVDKAIEEGAELPPLPRNSFTPGHGARQKLVKLTHRNVIANILQFVTFERGSATQSQAEVSLGVLPLSHAFALIATAQMGVYAGHSTVILPSIDMGDILQATQDFQISRLWLIPPLIAAMNHAPAFVQKFDLRSVRSVLVGSASLSKDALSRFQTLLPGCAMIQGYGMTETTCIVAATSRDDVMFGSCGYLMPGTQGRLVTTDGREVDDPNEPGELLLRGPNISPAYFTSSATSTEMLRDDGWLATGDLVAVKESPRGHKHLFIVDRLKELIKVHGMQVAPAELEAFLLQQVSVAEVSVVPVPDEFAGELPRAYVVKSSDGKALSDEEVRRILHEKMDEVFHSHKRLAGGIEFVDALPKTFSGKILRSVLKDKAKESIATQDVRMESKVPAAHNVEVYTIDSGEED</sequence>
<dbReference type="InterPro" id="IPR042099">
    <property type="entry name" value="ANL_N_sf"/>
</dbReference>
<dbReference type="GO" id="GO:0016405">
    <property type="term" value="F:CoA-ligase activity"/>
    <property type="evidence" value="ECO:0007669"/>
    <property type="project" value="TreeGrafter"/>
</dbReference>
<dbReference type="OrthoDB" id="6509636at2759"/>
<dbReference type="EMBL" id="JAGIXG020000014">
    <property type="protein sequence ID" value="KAI6782248.1"/>
    <property type="molecule type" value="Genomic_DNA"/>
</dbReference>
<dbReference type="Proteomes" id="UP001055219">
    <property type="component" value="Unassembled WGS sequence"/>
</dbReference>
<accession>A0A9P9Y277</accession>
<feature type="domain" description="AMP-binding enzyme C-terminal" evidence="2">
    <location>
        <begin position="466"/>
        <end position="547"/>
    </location>
</feature>
<dbReference type="SUPFAM" id="SSF56801">
    <property type="entry name" value="Acetyl-CoA synthetase-like"/>
    <property type="match status" value="1"/>
</dbReference>
<dbReference type="AlphaFoldDB" id="A0A9P9Y277"/>
<dbReference type="InterPro" id="IPR000873">
    <property type="entry name" value="AMP-dep_synth/lig_dom"/>
</dbReference>
<evidence type="ECO:0000259" key="2">
    <source>
        <dbReference type="Pfam" id="PF13193"/>
    </source>
</evidence>
<reference evidence="3" key="2">
    <citation type="submission" date="2022-07" db="EMBL/GenBank/DDBJ databases">
        <authorList>
            <person name="Goncalves M.F.M."/>
            <person name="Hilario S."/>
            <person name="Van De Peer Y."/>
            <person name="Esteves A.C."/>
            <person name="Alves A."/>
        </authorList>
    </citation>
    <scope>NUCLEOTIDE SEQUENCE</scope>
    <source>
        <strain evidence="3">MUM 19.33</strain>
    </source>
</reference>
<dbReference type="InterPro" id="IPR025110">
    <property type="entry name" value="AMP-bd_C"/>
</dbReference>
<protein>
    <submittedName>
        <fullName evidence="3">4-coumarate--CoA ligase 3</fullName>
    </submittedName>
</protein>
<dbReference type="Gene3D" id="3.30.300.30">
    <property type="match status" value="1"/>
</dbReference>
<proteinExistence type="predicted"/>
<keyword evidence="3" id="KW-0436">Ligase</keyword>
<gene>
    <name evidence="3" type="ORF">J7T54_008334</name>
</gene>
<dbReference type="InterPro" id="IPR045851">
    <property type="entry name" value="AMP-bd_C_sf"/>
</dbReference>
<comment type="caution">
    <text evidence="3">The sequence shown here is derived from an EMBL/GenBank/DDBJ whole genome shotgun (WGS) entry which is preliminary data.</text>
</comment>
<feature type="domain" description="AMP-dependent synthetase/ligase" evidence="1">
    <location>
        <begin position="51"/>
        <end position="411"/>
    </location>
</feature>
<name>A0A9P9Y277_9HYPO</name>